<dbReference type="AlphaFoldDB" id="A0A5M6IXE3"/>
<dbReference type="EMBL" id="VWPK01000015">
    <property type="protein sequence ID" value="KAA5612045.1"/>
    <property type="molecule type" value="Genomic_DNA"/>
</dbReference>
<evidence type="ECO:0000256" key="2">
    <source>
        <dbReference type="SAM" id="SignalP"/>
    </source>
</evidence>
<feature type="chain" id="PRO_5024437795" evidence="2">
    <location>
        <begin position="24"/>
        <end position="97"/>
    </location>
</feature>
<dbReference type="RefSeq" id="WP_150040861.1">
    <property type="nucleotide sequence ID" value="NZ_OW485601.1"/>
</dbReference>
<feature type="region of interest" description="Disordered" evidence="1">
    <location>
        <begin position="27"/>
        <end position="97"/>
    </location>
</feature>
<keyword evidence="2" id="KW-0732">Signal</keyword>
<protein>
    <submittedName>
        <fullName evidence="3">Uncharacterized protein</fullName>
    </submittedName>
</protein>
<evidence type="ECO:0000313" key="4">
    <source>
        <dbReference type="Proteomes" id="UP000325255"/>
    </source>
</evidence>
<feature type="compositionally biased region" description="Low complexity" evidence="1">
    <location>
        <begin position="72"/>
        <end position="87"/>
    </location>
</feature>
<keyword evidence="4" id="KW-1185">Reference proteome</keyword>
<reference evidence="3 4" key="1">
    <citation type="submission" date="2019-09" db="EMBL/GenBank/DDBJ databases">
        <title>Genome sequence of Rhodovastum atsumiense, a diverse member of the Acetobacteraceae family of non-sulfur purple photosynthetic bacteria.</title>
        <authorList>
            <person name="Meyer T."/>
            <person name="Kyndt J."/>
        </authorList>
    </citation>
    <scope>NUCLEOTIDE SEQUENCE [LARGE SCALE GENOMIC DNA]</scope>
    <source>
        <strain evidence="3 4">DSM 21279</strain>
    </source>
</reference>
<evidence type="ECO:0000313" key="3">
    <source>
        <dbReference type="EMBL" id="KAA5612045.1"/>
    </source>
</evidence>
<sequence>MKSFSRLALATVLMGAFTLPALAETTAPQATPAPHPHATHAATGHETIKPAPVKAAEKPAATSDKTSGHAQTAPEAKPGATAGTTTPAPQPAPTKTN</sequence>
<comment type="caution">
    <text evidence="3">The sequence shown here is derived from an EMBL/GenBank/DDBJ whole genome shotgun (WGS) entry which is preliminary data.</text>
</comment>
<dbReference type="Proteomes" id="UP000325255">
    <property type="component" value="Unassembled WGS sequence"/>
</dbReference>
<name>A0A5M6IXE3_9PROT</name>
<accession>A0A5M6IXE3</accession>
<feature type="signal peptide" evidence="2">
    <location>
        <begin position="1"/>
        <end position="23"/>
    </location>
</feature>
<feature type="compositionally biased region" description="Low complexity" evidence="1">
    <location>
        <begin position="39"/>
        <end position="61"/>
    </location>
</feature>
<evidence type="ECO:0000256" key="1">
    <source>
        <dbReference type="SAM" id="MobiDB-lite"/>
    </source>
</evidence>
<gene>
    <name evidence="3" type="ORF">F1189_11340</name>
</gene>
<organism evidence="3 4">
    <name type="scientific">Rhodovastum atsumiense</name>
    <dbReference type="NCBI Taxonomy" id="504468"/>
    <lineage>
        <taxon>Bacteria</taxon>
        <taxon>Pseudomonadati</taxon>
        <taxon>Pseudomonadota</taxon>
        <taxon>Alphaproteobacteria</taxon>
        <taxon>Acetobacterales</taxon>
        <taxon>Acetobacteraceae</taxon>
        <taxon>Rhodovastum</taxon>
    </lineage>
</organism>
<proteinExistence type="predicted"/>
<feature type="compositionally biased region" description="Pro residues" evidence="1">
    <location>
        <begin position="88"/>
        <end position="97"/>
    </location>
</feature>